<dbReference type="Pfam" id="PF05686">
    <property type="entry name" value="Glyco_transf_90"/>
    <property type="match status" value="1"/>
</dbReference>
<dbReference type="PANTHER" id="PTHR12203">
    <property type="entry name" value="KDEL LYS-ASP-GLU-LEU CONTAINING - RELATED"/>
    <property type="match status" value="1"/>
</dbReference>
<dbReference type="Proteomes" id="UP001485043">
    <property type="component" value="Unassembled WGS sequence"/>
</dbReference>
<dbReference type="EMBL" id="JALJOV010000470">
    <property type="protein sequence ID" value="KAK9863451.1"/>
    <property type="molecule type" value="Genomic_DNA"/>
</dbReference>
<dbReference type="InterPro" id="IPR006598">
    <property type="entry name" value="CAP10"/>
</dbReference>
<evidence type="ECO:0000256" key="3">
    <source>
        <dbReference type="SAM" id="MobiDB-lite"/>
    </source>
</evidence>
<feature type="domain" description="Glycosyl transferase CAP10" evidence="5">
    <location>
        <begin position="164"/>
        <end position="412"/>
    </location>
</feature>
<evidence type="ECO:0000256" key="4">
    <source>
        <dbReference type="SAM" id="SignalP"/>
    </source>
</evidence>
<evidence type="ECO:0000313" key="6">
    <source>
        <dbReference type="EMBL" id="KAK9863451.1"/>
    </source>
</evidence>
<dbReference type="SMART" id="SM00672">
    <property type="entry name" value="CAP10"/>
    <property type="match status" value="1"/>
</dbReference>
<dbReference type="PANTHER" id="PTHR12203:SF35">
    <property type="entry name" value="PROTEIN O-GLUCOSYLTRANSFERASE 1"/>
    <property type="match status" value="1"/>
</dbReference>
<protein>
    <recommendedName>
        <fullName evidence="5">Glycosyl transferase CAP10 domain-containing protein</fullName>
    </recommendedName>
</protein>
<organism evidence="6 7">
    <name type="scientific">Apatococcus fuscideae</name>
    <dbReference type="NCBI Taxonomy" id="2026836"/>
    <lineage>
        <taxon>Eukaryota</taxon>
        <taxon>Viridiplantae</taxon>
        <taxon>Chlorophyta</taxon>
        <taxon>core chlorophytes</taxon>
        <taxon>Trebouxiophyceae</taxon>
        <taxon>Chlorellales</taxon>
        <taxon>Chlorellaceae</taxon>
        <taxon>Apatococcus</taxon>
    </lineage>
</organism>
<accession>A0AAW1T357</accession>
<evidence type="ECO:0000259" key="5">
    <source>
        <dbReference type="SMART" id="SM00672"/>
    </source>
</evidence>
<keyword evidence="4" id="KW-0732">Signal</keyword>
<evidence type="ECO:0000256" key="2">
    <source>
        <dbReference type="ARBA" id="ARBA00022679"/>
    </source>
</evidence>
<comment type="caution">
    <text evidence="6">The sequence shown here is derived from an EMBL/GenBank/DDBJ whole genome shotgun (WGS) entry which is preliminary data.</text>
</comment>
<sequence length="463" mass="51513">MSSERRGGNCVAVVARSTLFLLALTQTGVANQTGEFRGSAPSPLGTASPLSLTAEHEAGYSAVSKSRHVDVLASGEPQLTGTSAPDAELDALFSQIDKDLEPYRASGITLEMVEQVYCMFNTQSFRLQVLHGQMYISGETRGFEDIQDRMKKLLVKVWTHYQDRLPDVDMMIQFDDWMLPNLEGQHPLGRCSKQGPVVTASKTAEDWHGILAPDASYEDEPGGWEVIRAILMDAAASHPWQNRTSQLMFRGAPTGKRAEMLGPDLGALRDDKLDIALGTWQQMTDTGDFLSLAAGCGHKYLLYLPGNTWANRLKLLMSCGSTVVMPRDPYVAFWWHMLREGENVIKINALTGGNSAKPVLKGVVHTLMQHDATAQRIGANARELVWKVLQPDRLYEYWYRLICKYAELQRFQPSLHPDALPLSESLMRPAALKIIRHRDRNCTSCPQPPDGSAWRSGWMGPND</sequence>
<reference evidence="6 7" key="1">
    <citation type="journal article" date="2024" name="Nat. Commun.">
        <title>Phylogenomics reveals the evolutionary origins of lichenization in chlorophyte algae.</title>
        <authorList>
            <person name="Puginier C."/>
            <person name="Libourel C."/>
            <person name="Otte J."/>
            <person name="Skaloud P."/>
            <person name="Haon M."/>
            <person name="Grisel S."/>
            <person name="Petersen M."/>
            <person name="Berrin J.G."/>
            <person name="Delaux P.M."/>
            <person name="Dal Grande F."/>
            <person name="Keller J."/>
        </authorList>
    </citation>
    <scope>NUCLEOTIDE SEQUENCE [LARGE SCALE GENOMIC DNA]</scope>
    <source>
        <strain evidence="6 7">SAG 2523</strain>
    </source>
</reference>
<evidence type="ECO:0000313" key="7">
    <source>
        <dbReference type="Proteomes" id="UP001485043"/>
    </source>
</evidence>
<feature type="chain" id="PRO_5043576054" description="Glycosyl transferase CAP10 domain-containing protein" evidence="4">
    <location>
        <begin position="31"/>
        <end position="463"/>
    </location>
</feature>
<gene>
    <name evidence="6" type="ORF">WJX84_010384</name>
</gene>
<dbReference type="AlphaFoldDB" id="A0AAW1T357"/>
<keyword evidence="2" id="KW-0808">Transferase</keyword>
<keyword evidence="7" id="KW-1185">Reference proteome</keyword>
<dbReference type="GO" id="GO:0016740">
    <property type="term" value="F:transferase activity"/>
    <property type="evidence" value="ECO:0007669"/>
    <property type="project" value="UniProtKB-KW"/>
</dbReference>
<proteinExistence type="inferred from homology"/>
<comment type="similarity">
    <text evidence="1">Belongs to the glycosyltransferase 90 family.</text>
</comment>
<evidence type="ECO:0000256" key="1">
    <source>
        <dbReference type="ARBA" id="ARBA00010118"/>
    </source>
</evidence>
<feature type="region of interest" description="Disordered" evidence="3">
    <location>
        <begin position="443"/>
        <end position="463"/>
    </location>
</feature>
<feature type="signal peptide" evidence="4">
    <location>
        <begin position="1"/>
        <end position="30"/>
    </location>
</feature>
<dbReference type="InterPro" id="IPR051091">
    <property type="entry name" value="O-Glucosyltr/Glycosyltrsf_90"/>
</dbReference>
<name>A0AAW1T357_9CHLO</name>